<protein>
    <submittedName>
        <fullName evidence="2">DUF2071 domain-containing protein</fullName>
    </submittedName>
</protein>
<evidence type="ECO:0000313" key="3">
    <source>
        <dbReference type="Proteomes" id="UP000538929"/>
    </source>
</evidence>
<organism evidence="2 3">
    <name type="scientific">Streptomyces alkaliphilus</name>
    <dbReference type="NCBI Taxonomy" id="1472722"/>
    <lineage>
        <taxon>Bacteria</taxon>
        <taxon>Bacillati</taxon>
        <taxon>Actinomycetota</taxon>
        <taxon>Actinomycetes</taxon>
        <taxon>Kitasatosporales</taxon>
        <taxon>Streptomycetaceae</taxon>
        <taxon>Streptomyces</taxon>
    </lineage>
</organism>
<dbReference type="InterPro" id="IPR018644">
    <property type="entry name" value="DUF2071"/>
</dbReference>
<evidence type="ECO:0000256" key="1">
    <source>
        <dbReference type="SAM" id="MobiDB-lite"/>
    </source>
</evidence>
<feature type="region of interest" description="Disordered" evidence="1">
    <location>
        <begin position="265"/>
        <end position="308"/>
    </location>
</feature>
<name>A0A7W3TEN2_9ACTN</name>
<proteinExistence type="predicted"/>
<reference evidence="3" key="1">
    <citation type="submission" date="2019-10" db="EMBL/GenBank/DDBJ databases">
        <title>Streptomyces sp. nov., a novel actinobacterium isolated from alkaline environment.</title>
        <authorList>
            <person name="Golinska P."/>
        </authorList>
    </citation>
    <scope>NUCLEOTIDE SEQUENCE [LARGE SCALE GENOMIC DNA]</scope>
    <source>
        <strain evidence="3">DSM 42118</strain>
    </source>
</reference>
<dbReference type="PANTHER" id="PTHR39186:SF1">
    <property type="entry name" value="DUF2071 DOMAIN-CONTAINING PROTEIN"/>
    <property type="match status" value="1"/>
</dbReference>
<dbReference type="SUPFAM" id="SSF160104">
    <property type="entry name" value="Acetoacetate decarboxylase-like"/>
    <property type="match status" value="1"/>
</dbReference>
<dbReference type="AlphaFoldDB" id="A0A7W3TEN2"/>
<dbReference type="PANTHER" id="PTHR39186">
    <property type="entry name" value="DUF2071 FAMILY PROTEIN"/>
    <property type="match status" value="1"/>
</dbReference>
<feature type="compositionally biased region" description="Basic and acidic residues" evidence="1">
    <location>
        <begin position="297"/>
        <end position="308"/>
    </location>
</feature>
<evidence type="ECO:0000313" key="2">
    <source>
        <dbReference type="EMBL" id="MBB0245464.1"/>
    </source>
</evidence>
<dbReference type="RefSeq" id="WP_182606940.1">
    <property type="nucleotide sequence ID" value="NZ_VKHT01000499.1"/>
</dbReference>
<accession>A0A7W3TEN2</accession>
<dbReference type="Pfam" id="PF09844">
    <property type="entry name" value="DUF2071"/>
    <property type="match status" value="1"/>
</dbReference>
<dbReference type="EMBL" id="VKHT01000499">
    <property type="protein sequence ID" value="MBB0245464.1"/>
    <property type="molecule type" value="Genomic_DNA"/>
</dbReference>
<gene>
    <name evidence="2" type="ORF">FNQ90_15475</name>
</gene>
<dbReference type="Proteomes" id="UP000538929">
    <property type="component" value="Unassembled WGS sequence"/>
</dbReference>
<comment type="caution">
    <text evidence="2">The sequence shown here is derived from an EMBL/GenBank/DDBJ whole genome shotgun (WGS) entry which is preliminary data.</text>
</comment>
<sequence>MSVVPEFVPVPADPRVPAGAPRGAAEPLTALSPRPLRRTVLSQAWLEVTFLHWPLDPAVVAPLLPPGIRPDVHEGVTWVGLVPFRMHGLGFGRGPGLPWLGDFLETNVRVYGVDALGRRGVVFLTLECERLVPVLGARAALRLPYRWAAMGRRRVGRELTWTSRRITPPGVPAPAGFVRVRVGEAIPDGELDPLDAFLTARWGLHTRWHDGSTVHLPNEHPTWPLHGAELLDCREDLIAACGLPAPEGTPRVLFAPRVDVRFGLPDLPPPSAGANPAGEHANRSRTRRRARNPVVRARPERGDPGQAG</sequence>
<keyword evidence="3" id="KW-1185">Reference proteome</keyword>
<dbReference type="InterPro" id="IPR023375">
    <property type="entry name" value="ADC_dom_sf"/>
</dbReference>